<name>A0A1V4SVU0_9CLOT</name>
<organism evidence="2 3">
    <name type="scientific">Clostridium thermobutyricum DSM 4928</name>
    <dbReference type="NCBI Taxonomy" id="1121339"/>
    <lineage>
        <taxon>Bacteria</taxon>
        <taxon>Bacillati</taxon>
        <taxon>Bacillota</taxon>
        <taxon>Clostridia</taxon>
        <taxon>Eubacteriales</taxon>
        <taxon>Clostridiaceae</taxon>
        <taxon>Clostridium</taxon>
    </lineage>
</organism>
<evidence type="ECO:0000313" key="2">
    <source>
        <dbReference type="EMBL" id="OPX48279.1"/>
    </source>
</evidence>
<dbReference type="RefSeq" id="WP_158082675.1">
    <property type="nucleotide sequence ID" value="NZ_LTAY01000034.1"/>
</dbReference>
<proteinExistence type="predicted"/>
<comment type="caution">
    <text evidence="2">The sequence shown here is derived from an EMBL/GenBank/DDBJ whole genome shotgun (WGS) entry which is preliminary data.</text>
</comment>
<evidence type="ECO:0000313" key="3">
    <source>
        <dbReference type="Proteomes" id="UP000191448"/>
    </source>
</evidence>
<keyword evidence="1" id="KW-1133">Transmembrane helix</keyword>
<dbReference type="EMBL" id="LTAY01000034">
    <property type="protein sequence ID" value="OPX48279.1"/>
    <property type="molecule type" value="Genomic_DNA"/>
</dbReference>
<keyword evidence="1" id="KW-0812">Transmembrane</keyword>
<accession>A0A1V4SVU0</accession>
<feature type="transmembrane region" description="Helical" evidence="1">
    <location>
        <begin position="6"/>
        <end position="24"/>
    </location>
</feature>
<reference evidence="2 3" key="1">
    <citation type="submission" date="2016-02" db="EMBL/GenBank/DDBJ databases">
        <title>Genome sequence of Clostridium thermobutyricum DSM 4928.</title>
        <authorList>
            <person name="Poehlein A."/>
            <person name="Daniel R."/>
        </authorList>
    </citation>
    <scope>NUCLEOTIDE SEQUENCE [LARGE SCALE GENOMIC DNA]</scope>
    <source>
        <strain evidence="2 3">DSM 4928</strain>
    </source>
</reference>
<keyword evidence="1" id="KW-0472">Membrane</keyword>
<dbReference type="Proteomes" id="UP000191448">
    <property type="component" value="Unassembled WGS sequence"/>
</dbReference>
<evidence type="ECO:0000256" key="1">
    <source>
        <dbReference type="SAM" id="Phobius"/>
    </source>
</evidence>
<dbReference type="AlphaFoldDB" id="A0A1V4SVU0"/>
<protein>
    <submittedName>
        <fullName evidence="2">Uncharacterized protein</fullName>
    </submittedName>
</protein>
<sequence>MKLVIFLIISIPFFVALYLLFTNCKKMIKDRNTALEKRNSISKKDNLS</sequence>
<gene>
    <name evidence="2" type="ORF">CLTHE_12720</name>
</gene>